<comment type="catalytic activity">
    <reaction evidence="5">
        <text>[(1-&gt;4)-beta-D-glucosyl]n+m + reduced acceptor + O2 = 4-dehydro-beta-D-glucosyl-[(1-&gt;4)-beta-D-glucosyl]n-1 + [(1-&gt;4)-beta-D-glucosyl]m + acceptor + H2O.</text>
        <dbReference type="EC" id="1.14.99.56"/>
    </reaction>
</comment>
<comment type="subcellular location">
    <subcellularLocation>
        <location evidence="2 5">Secreted</location>
    </subcellularLocation>
</comment>
<sequence>MSKATTDDVTTYDGSGGLVQGVSRRCLQQYIRRPGNEDWCTWDKDTVLFNIPTDMPAGQYLVRVKHIGLDRAFSGNVEFYFTCAQIEVTGSGTGSPTEVAQIPGIYNPDDANINLNIYYPVPVLSSSTSTALSSSSPPLPQPLQVPQRLSPPRRQPPLRPLLPVKSSSISISSVAGSTGHVINRQL</sequence>
<keyword evidence="3 5" id="KW-0964">Secreted</keyword>
<dbReference type="InterPro" id="IPR005103">
    <property type="entry name" value="AA9_LPMO"/>
</dbReference>
<name>A0ABR4HZT1_9EURO</name>
<keyword evidence="5" id="KW-0119">Carbohydrate metabolism</keyword>
<proteinExistence type="predicted"/>
<evidence type="ECO:0000256" key="1">
    <source>
        <dbReference type="ARBA" id="ARBA00001973"/>
    </source>
</evidence>
<dbReference type="PANTHER" id="PTHR33353">
    <property type="entry name" value="PUTATIVE (AFU_ORTHOLOGUE AFUA_1G12560)-RELATED"/>
    <property type="match status" value="1"/>
</dbReference>
<comment type="caution">
    <text evidence="8">The sequence shown here is derived from an EMBL/GenBank/DDBJ whole genome shotgun (WGS) entry which is preliminary data.</text>
</comment>
<comment type="cofactor">
    <cofactor evidence="1">
        <name>Cu(2+)</name>
        <dbReference type="ChEBI" id="CHEBI:29036"/>
    </cofactor>
</comment>
<gene>
    <name evidence="8" type="ORF">BDW59DRAFT_164407</name>
</gene>
<accession>A0ABR4HZT1</accession>
<dbReference type="Pfam" id="PF03443">
    <property type="entry name" value="AA9"/>
    <property type="match status" value="1"/>
</dbReference>
<evidence type="ECO:0000256" key="3">
    <source>
        <dbReference type="ARBA" id="ARBA00022525"/>
    </source>
</evidence>
<keyword evidence="5" id="KW-0624">Polysaccharide degradation</keyword>
<comment type="domain">
    <text evidence="5">Has a modular structure: an endo-beta-1,4-glucanase catalytic module at the N-terminus, a linker rich in serines and threonines, and a C-terminal carbohydrate-binding module (CBM).</text>
</comment>
<evidence type="ECO:0000256" key="4">
    <source>
        <dbReference type="ARBA" id="ARBA00023157"/>
    </source>
</evidence>
<evidence type="ECO:0000256" key="2">
    <source>
        <dbReference type="ARBA" id="ARBA00004613"/>
    </source>
</evidence>
<evidence type="ECO:0000259" key="7">
    <source>
        <dbReference type="Pfam" id="PF03443"/>
    </source>
</evidence>
<evidence type="ECO:0000256" key="5">
    <source>
        <dbReference type="RuleBase" id="RU368122"/>
    </source>
</evidence>
<dbReference type="InterPro" id="IPR049892">
    <property type="entry name" value="AA9"/>
</dbReference>
<keyword evidence="5" id="KW-0136">Cellulose degradation</keyword>
<dbReference type="EMBL" id="JBFXLS010000066">
    <property type="protein sequence ID" value="KAL2821002.1"/>
    <property type="molecule type" value="Genomic_DNA"/>
</dbReference>
<dbReference type="Proteomes" id="UP001610335">
    <property type="component" value="Unassembled WGS sequence"/>
</dbReference>
<dbReference type="EC" id="1.14.99.56" evidence="5"/>
<dbReference type="Gene3D" id="2.70.50.70">
    <property type="match status" value="1"/>
</dbReference>
<evidence type="ECO:0000313" key="9">
    <source>
        <dbReference type="Proteomes" id="UP001610335"/>
    </source>
</evidence>
<keyword evidence="8" id="KW-0378">Hydrolase</keyword>
<comment type="function">
    <text evidence="5">Lytic polysaccharide monooxygenase (LMPO) that depolymerizes crystalline and amorphous polysaccharides via the oxidation of scissile alpha- or beta-(1-4)-glycosidic bonds, yielding C1 and/or C4 oxidation products. Catalysis by LPMOs requires the reduction of the active-site copper from Cu(II) to Cu(I) by a reducing agent and H(2)O(2) or O(2) as a cosubstrate.</text>
</comment>
<dbReference type="GO" id="GO:0016787">
    <property type="term" value="F:hydrolase activity"/>
    <property type="evidence" value="ECO:0007669"/>
    <property type="project" value="UniProtKB-KW"/>
</dbReference>
<dbReference type="PANTHER" id="PTHR33353:SF2">
    <property type="entry name" value="ENDO-BETA-1,4-GLUCANASE D"/>
    <property type="match status" value="1"/>
</dbReference>
<protein>
    <recommendedName>
        <fullName evidence="5">AA9 family lytic polysaccharide monooxygenase</fullName>
        <ecNumber evidence="5">1.14.99.56</ecNumber>
    </recommendedName>
    <alternativeName>
        <fullName evidence="5">Endo-beta-1,4-glucanase</fullName>
    </alternativeName>
    <alternativeName>
        <fullName evidence="5">Glycosyl hydrolase 61 family protein</fullName>
    </alternativeName>
</protein>
<feature type="region of interest" description="Disordered" evidence="6">
    <location>
        <begin position="130"/>
        <end position="163"/>
    </location>
</feature>
<keyword evidence="9" id="KW-1185">Reference proteome</keyword>
<feature type="domain" description="Auxiliary Activity family 9 catalytic" evidence="7">
    <location>
        <begin position="1"/>
        <end position="119"/>
    </location>
</feature>
<organism evidence="8 9">
    <name type="scientific">Aspergillus cavernicola</name>
    <dbReference type="NCBI Taxonomy" id="176166"/>
    <lineage>
        <taxon>Eukaryota</taxon>
        <taxon>Fungi</taxon>
        <taxon>Dikarya</taxon>
        <taxon>Ascomycota</taxon>
        <taxon>Pezizomycotina</taxon>
        <taxon>Eurotiomycetes</taxon>
        <taxon>Eurotiomycetidae</taxon>
        <taxon>Eurotiales</taxon>
        <taxon>Aspergillaceae</taxon>
        <taxon>Aspergillus</taxon>
        <taxon>Aspergillus subgen. Nidulantes</taxon>
    </lineage>
</organism>
<evidence type="ECO:0000313" key="8">
    <source>
        <dbReference type="EMBL" id="KAL2821002.1"/>
    </source>
</evidence>
<evidence type="ECO:0000256" key="6">
    <source>
        <dbReference type="SAM" id="MobiDB-lite"/>
    </source>
</evidence>
<keyword evidence="4 5" id="KW-1015">Disulfide bond</keyword>
<reference evidence="8 9" key="1">
    <citation type="submission" date="2024-07" db="EMBL/GenBank/DDBJ databases">
        <title>Section-level genome sequencing and comparative genomics of Aspergillus sections Usti and Cavernicolus.</title>
        <authorList>
            <consortium name="Lawrence Berkeley National Laboratory"/>
            <person name="Nybo J.L."/>
            <person name="Vesth T.C."/>
            <person name="Theobald S."/>
            <person name="Frisvad J.C."/>
            <person name="Larsen T.O."/>
            <person name="Kjaerboelling I."/>
            <person name="Rothschild-Mancinelli K."/>
            <person name="Lyhne E.K."/>
            <person name="Kogle M.E."/>
            <person name="Barry K."/>
            <person name="Clum A."/>
            <person name="Na H."/>
            <person name="Ledsgaard L."/>
            <person name="Lin J."/>
            <person name="Lipzen A."/>
            <person name="Kuo A."/>
            <person name="Riley R."/>
            <person name="Mondo S."/>
            <person name="LaButti K."/>
            <person name="Haridas S."/>
            <person name="Pangalinan J."/>
            <person name="Salamov A.A."/>
            <person name="Simmons B.A."/>
            <person name="Magnuson J.K."/>
            <person name="Chen J."/>
            <person name="Drula E."/>
            <person name="Henrissat B."/>
            <person name="Wiebenga A."/>
            <person name="Lubbers R.J."/>
            <person name="Gomes A.C."/>
            <person name="Makela M.R."/>
            <person name="Stajich J."/>
            <person name="Grigoriev I.V."/>
            <person name="Mortensen U.H."/>
            <person name="De vries R.P."/>
            <person name="Baker S.E."/>
            <person name="Andersen M.R."/>
        </authorList>
    </citation>
    <scope>NUCLEOTIDE SEQUENCE [LARGE SCALE GENOMIC DNA]</scope>
    <source>
        <strain evidence="8 9">CBS 600.67</strain>
    </source>
</reference>